<dbReference type="AlphaFoldDB" id="A0A7X2V684"/>
<dbReference type="GO" id="GO:0006508">
    <property type="term" value="P:proteolysis"/>
    <property type="evidence" value="ECO:0007669"/>
    <property type="project" value="UniProtKB-KW"/>
</dbReference>
<reference evidence="3 4" key="1">
    <citation type="journal article" date="2017" name="Int. J. Syst. Evol. Microbiol.">
        <title>Bacillus mangrovi sp. nov., isolated from a sediment sample from a mangrove forest.</title>
        <authorList>
            <person name="Gupta V."/>
            <person name="Singh P.K."/>
            <person name="Korpole S."/>
            <person name="Tanuku N.R.S."/>
            <person name="Pinnaka A.K."/>
        </authorList>
    </citation>
    <scope>NUCLEOTIDE SEQUENCE [LARGE SCALE GENOMIC DNA]</scope>
    <source>
        <strain evidence="3 4">KCTC 33872</strain>
    </source>
</reference>
<keyword evidence="1" id="KW-0812">Transmembrane</keyword>
<feature type="transmembrane region" description="Helical" evidence="1">
    <location>
        <begin position="153"/>
        <end position="175"/>
    </location>
</feature>
<dbReference type="InterPro" id="IPR003675">
    <property type="entry name" value="Rce1/LyrA-like_dom"/>
</dbReference>
<gene>
    <name evidence="3" type="ORF">GKZ89_15580</name>
</gene>
<dbReference type="Pfam" id="PF02517">
    <property type="entry name" value="Rce1-like"/>
    <property type="match status" value="1"/>
</dbReference>
<organism evidence="3 4">
    <name type="scientific">Metabacillus mangrovi</name>
    <dbReference type="NCBI Taxonomy" id="1491830"/>
    <lineage>
        <taxon>Bacteria</taxon>
        <taxon>Bacillati</taxon>
        <taxon>Bacillota</taxon>
        <taxon>Bacilli</taxon>
        <taxon>Bacillales</taxon>
        <taxon>Bacillaceae</taxon>
        <taxon>Metabacillus</taxon>
    </lineage>
</organism>
<keyword evidence="1" id="KW-1133">Transmembrane helix</keyword>
<dbReference type="Proteomes" id="UP000434639">
    <property type="component" value="Unassembled WGS sequence"/>
</dbReference>
<comment type="caution">
    <text evidence="3">The sequence shown here is derived from an EMBL/GenBank/DDBJ whole genome shotgun (WGS) entry which is preliminary data.</text>
</comment>
<feature type="domain" description="CAAX prenyl protease 2/Lysostaphin resistance protein A-like" evidence="2">
    <location>
        <begin position="164"/>
        <end position="259"/>
    </location>
</feature>
<keyword evidence="3" id="KW-0482">Metalloprotease</keyword>
<feature type="transmembrane region" description="Helical" evidence="1">
    <location>
        <begin position="88"/>
        <end position="106"/>
    </location>
</feature>
<feature type="transmembrane region" description="Helical" evidence="1">
    <location>
        <begin position="223"/>
        <end position="242"/>
    </location>
</feature>
<feature type="transmembrane region" description="Helical" evidence="1">
    <location>
        <begin position="44"/>
        <end position="68"/>
    </location>
</feature>
<accession>A0A7X2V684</accession>
<keyword evidence="3" id="KW-0378">Hydrolase</keyword>
<dbReference type="GO" id="GO:0080120">
    <property type="term" value="P:CAAX-box protein maturation"/>
    <property type="evidence" value="ECO:0007669"/>
    <property type="project" value="UniProtKB-ARBA"/>
</dbReference>
<keyword evidence="1" id="KW-0472">Membrane</keyword>
<proteinExistence type="predicted"/>
<feature type="transmembrane region" description="Helical" evidence="1">
    <location>
        <begin position="126"/>
        <end position="147"/>
    </location>
</feature>
<dbReference type="EMBL" id="WMIB01000019">
    <property type="protein sequence ID" value="MTH54823.1"/>
    <property type="molecule type" value="Genomic_DNA"/>
</dbReference>
<evidence type="ECO:0000256" key="1">
    <source>
        <dbReference type="SAM" id="Phobius"/>
    </source>
</evidence>
<evidence type="ECO:0000259" key="2">
    <source>
        <dbReference type="Pfam" id="PF02517"/>
    </source>
</evidence>
<feature type="transmembrane region" description="Helical" evidence="1">
    <location>
        <begin position="286"/>
        <end position="302"/>
    </location>
</feature>
<dbReference type="OrthoDB" id="2680086at2"/>
<name>A0A7X2V684_9BACI</name>
<evidence type="ECO:0000313" key="4">
    <source>
        <dbReference type="Proteomes" id="UP000434639"/>
    </source>
</evidence>
<feature type="transmembrane region" description="Helical" evidence="1">
    <location>
        <begin position="254"/>
        <end position="274"/>
    </location>
</feature>
<sequence length="320" mass="34448">MSQEKRNEEENNAAGGTVLKNARPAYDRTRPFGAHIRMSWWKPLAIIVVPSVLLIVVQVLFRMAVGLIEGSDEPLSAAYTPLRFLSDSLSIGVTGVLAVLLLAWLAKVPWRSLLSSPRAFDRRRLVQYLIGGALLVGAGIGVIALVAPEAPGWTAFGFTGTTMAMLVVTFFFTPIQSIGEELMYRSAVMPAAASWVRPVLPALAVGLLVSSFHFAVMHGSTDPWLFGYFFVVGTSTALIAIISRGIEASIAFHVANNVMMSTVNSLMAGGKVYALDRSTETGDPSLLILAAVNIAMVAFVWMREQRAGTATHQGLTNDHS</sequence>
<dbReference type="RefSeq" id="WP_155113336.1">
    <property type="nucleotide sequence ID" value="NZ_WMIB01000019.1"/>
</dbReference>
<dbReference type="GO" id="GO:0008237">
    <property type="term" value="F:metallopeptidase activity"/>
    <property type="evidence" value="ECO:0007669"/>
    <property type="project" value="UniProtKB-KW"/>
</dbReference>
<keyword evidence="3" id="KW-0645">Protease</keyword>
<feature type="transmembrane region" description="Helical" evidence="1">
    <location>
        <begin position="195"/>
        <end position="217"/>
    </location>
</feature>
<evidence type="ECO:0000313" key="3">
    <source>
        <dbReference type="EMBL" id="MTH54823.1"/>
    </source>
</evidence>
<protein>
    <submittedName>
        <fullName evidence="3">CPBP family intramembrane metalloprotease</fullName>
    </submittedName>
</protein>
<dbReference type="GO" id="GO:0004175">
    <property type="term" value="F:endopeptidase activity"/>
    <property type="evidence" value="ECO:0007669"/>
    <property type="project" value="UniProtKB-ARBA"/>
</dbReference>
<keyword evidence="4" id="KW-1185">Reference proteome</keyword>